<organism evidence="4 5">
    <name type="scientific">Flavobacterium orientale</name>
    <dbReference type="NCBI Taxonomy" id="1756020"/>
    <lineage>
        <taxon>Bacteria</taxon>
        <taxon>Pseudomonadati</taxon>
        <taxon>Bacteroidota</taxon>
        <taxon>Flavobacteriia</taxon>
        <taxon>Flavobacteriales</taxon>
        <taxon>Flavobacteriaceae</taxon>
        <taxon>Flavobacterium</taxon>
    </lineage>
</organism>
<evidence type="ECO:0000259" key="3">
    <source>
        <dbReference type="Pfam" id="PF19081"/>
    </source>
</evidence>
<dbReference type="EMBL" id="BMFG01000001">
    <property type="protein sequence ID" value="GGD14845.1"/>
    <property type="molecule type" value="Genomic_DNA"/>
</dbReference>
<dbReference type="Pfam" id="PF19081">
    <property type="entry name" value="Ig_7"/>
    <property type="match status" value="1"/>
</dbReference>
<evidence type="ECO:0000313" key="4">
    <source>
        <dbReference type="EMBL" id="GGD14845.1"/>
    </source>
</evidence>
<dbReference type="Pfam" id="PF18962">
    <property type="entry name" value="Por_Secre_tail"/>
    <property type="match status" value="1"/>
</dbReference>
<gene>
    <name evidence="4" type="ORF">GCM10011343_02330</name>
</gene>
<evidence type="ECO:0000256" key="1">
    <source>
        <dbReference type="ARBA" id="ARBA00022729"/>
    </source>
</evidence>
<sequence>MTVSVINSSNTTPVLSPTYPSLALALDDINAVTAMSGPVTIILSGSETAPEKGFTIGSLTLNNALSATNTLTFHGAGTATINAGVGTATPGSALPDGMLKLVGADWVTLSAIVFTDSNVANPATMEFGVALFKLNTTDGAQNNTIVNCVFNMQRVNNASGSGPMADGAAAITLVNAVPTAATTALSGLTAASGSNSFNKIYGNTINGGNTGIYMSGFAASSPFTAGDSGNDVGGNSLATGNTVLNFGGGGTTSPAVGIRANNQWGVSIRYNTIDNNNGSGVNHATTLRGIFAQAGTSANATVSNNSVTIRGGGTTTLLTAIDNGIGSTAASNTIDINNNTIRFSYTTATTGVFTAVNNSSSAATVNINNNNIQQLGSTNYPSTGTVPVIAGGSSGGTLNINNNSIANFTMTGASGTLRAITAGTPPTLWNVDGNTIENLSYSTAGSSGSIDGIYNFASAQAIAINNNTIRNFSTPGTGTLQGIYVFTSSGTQKNCNNNAVYNFSTSAGGVGGATMNGIRWAVGPIALSGNQVYNLNSTGSTGGTGGSINGIFVSGGSTNFNTIFKNKIYNLSTTSTNPVVSGILISGGTFGTTVFNNIIGDLQAPAANAANPLNGINVTGGTAVLIHFNTVLLNASSTGTNFGSSAISASTTPTVTLRNNIFVNKSSRNGTGVAAAYRRSSTSLGTYGADSNNNLFFGAAIYFDGTNTDGSLDDFKARVTTRDTNSVTEDPTFVSTSGASGQFLHINTTVGTLIESGGIPIAGVTDDFDGDLRNETTPDIGADEFAGTAASVVEINSVAVAPAVNQCIATSRLVSANITAGAGAISSVTLNYFFNGVEQTPIAMTGGSITPGSTSTFTATIPVASPVNATVTWSVTAVDGVTSKNLGGASYSDEPFFGATAVASASTAAVCSGFSTTLSAFLEIVTNKALGNGGTSSSSVGQSFLPGFWGGAKTQYIIKASELEALGLLPGSITALGFQPTSSGQTYQGFSVSLGYTTQETATTTFVTGGLTQVYSGTEADAGFTPVANVLNTLAFGTGAGSASSFEWDGTSNILVSICWSRVPSASTSSASSMLVDNVGFASTNYRQRDSLTPETMCAETSASSTTNFRPRFTFYGTFGIPADSVVWSDGTSTVGSTVSPTTPTTYTATLFIDGCSITTNGVTIGVNPLPAAPTASNSSQCGVKVPTASVADPNGFVSPQFNWYASEDAETPLQTSTATTFAGAIDATTTFYVSVVNPTTLCESARVAVTVTVVQPTPLTLNPAAGVTCVGQPIVLSASSTNLAYNYTWTVSPQAGSGVLGTLFGPSQSITPTASGTYVFTVTAADASCTIIEEITVQVNGLPVLNDVTTNDSSLCENQIATLNAVVPTILTFNTGTGAALVPMSGATQVIGSSVDDTVTPSDIAIGFDFVFNGEVYSQCRISPDGWIRLGGGTASNQFSNSVTSTTNIPKLYPYWDDLATGTTGNVSTLVVGTAPNRIFVVEWFVTVPRVLAGDANSTFQALLYEGTNRVEYRYGAMGPATGQSASVGYTIDASTYSSITLTTNETSTTVANNSNAIVPEAGRFFTFDTVQNNITWTPLTDLYSDSAATVPYAGEATNLVYAKLTTDRTFTARLTDGNGCFSEDSVALTYLGEYIAPITGGAATVCLGSPTVVDFDTTSIEASWSSSNPEVATIDPEGVITAISAGTTTIGAFYFNEITGCTSYAANPQTITVYAPVAFNLGATNGGQPLNASILPGGSTSFSVATTGDVSGYQWFQSTNGVTFSPLANDATFSGVTSATLTVANAPESLNNTYYRCVVYAFSPCAPSIQSEFAFLSVANLSITANPQSTTICSSGLNAGTASFTVAVGGPTDLVVWELFDGSDWLVIDDQGLSFGSVTFGGDVFSTTLLVNGLASLNSGWKVRANALLFDPETIVTSNEATVTVNNQAVVNSSPDNKVVCYSGGVSTFTVVSSGGTGFQWEYSADGATWTNVANATPVGASYSGATTATLTVTTTGAVAPDGLFYYRARVNSPTSCEPAFSQAATLTVNDPQIAITASATSICSPGNEPVKLTASGGATYSWAPSATLSASTGFEVFANPTQTTTYTVTATDATGCVKTATVTVVVYPAVVASIATPTDEVCLGDSVSLNALANVSSAVKDYTFQTESGTYQEVSAGATTIPGVLADTFISTAQPIGFSFYYEGQEYTQFKMSSNGFLSLNMTGTNALTTNNLSTLNSTSRPIIAPLWDDLDGRATGGSVAAYEVTGVAPNRVLTVEWRNFEWNWVSTVPVISFQAKLYESTNIIEFVYRSETGAVNNGSASIGLNSITGSGTGSYINVTDVATAAVSSTTATTNINTKPATGTIYRFAPPSFTYEWSSEPAGFTSNLMSPTVVVSETTTYTVVVTANTGCSDTATKTLTVSSGVTLTEQPLAVGPLCEGVDTSFSVVASGPSLQYQWRKDGLAIAGNASATTATLELNGVLPSQSGAYDVLITPACGEPQLSASQALVVYPTPTLEALVDQDYCSGETAGVTPLSGTPSGVTYDIVGGAAVGLADQFGVTEIPSFAVVVGTATVTVTPKANGCEGTPRSFTITVGQKPSDISLNTYSDAICSIDNGVLLTASGGLDVAATILSQDFNNGLQGWTVTSGATSPTQSNWAIYTAPYSYSTTFSGFSTQNGGGFIKTNSDAGGSGSTTNTVLTSPVFSTVGSTSAVLSFEHLYQVWTSGDTTVRVEISTNGGSTWSSLNSYLGTNVGVITSNNQVTAQSALSLDGYLNEGNLRIRFNYVSTWGYYWILDDIKVIGAGQGAFTWSPIEGLYTDSAATIPYQGEATASVYARPAATQSFVATVNSNNGCSTSSAPSQINVTQATQWYADLDGDGYGDVSNPTNFLSCNAAEPGFSSVPGDCNDNNALINPGVAEICFDGIDNNCDGSLFADCTPIVVSITSNVCGSVNNGLNNTIQSNQVNLGPGYVIGYRFEVTNTETGEVRTIDRNIHHFKLTMFGDDFYNYGTTYTIRVAAIINGEVQPYNGTTCSITTTSVGSTSIVPAQCGSTLATMSSSINAVAVNPTPSKYRFRVARADAPTTFYYVERTVPNFNLTLVAGLPLTFETEYLVSVQIRVKLAGFESWSQWSAASCSVFTPAAPTTAVTEADCEFVATSNTDVIHATPLAGATMYRFLLLGFDFDVNDDMIIVYEQYVDTPNPYFTLDMFTGLIPGVNYSVSVAAELFGTFTPYGKECSVTTPTIAGCIVTTSFGSLTPACTGAVQTISSCTYAGEFNTVTLTAENTYTFSSSIVTDFLTITTTDGVILAAGVQPVVFTPYTSGAYRLHVTTNSSCGTQSSCRTTRVSCLSGVARQIPTEDDSADATLVTVDFKAVGYPNPYVDYFSIAIRSNSTETVRYAIYDMTGRLLETKEVNPSELHNSRLGMAYPSGIYNVIVVQEDQTQTIRMVKK</sequence>
<dbReference type="InterPro" id="IPR026444">
    <property type="entry name" value="Secre_tail"/>
</dbReference>
<dbReference type="Gene3D" id="2.60.40.10">
    <property type="entry name" value="Immunoglobulins"/>
    <property type="match status" value="1"/>
</dbReference>
<dbReference type="Proteomes" id="UP000625735">
    <property type="component" value="Unassembled WGS sequence"/>
</dbReference>
<protein>
    <submittedName>
        <fullName evidence="4">Uncharacterized protein</fullName>
    </submittedName>
</protein>
<dbReference type="InterPro" id="IPR044023">
    <property type="entry name" value="Ig_7"/>
</dbReference>
<feature type="domain" description="Secretion system C-terminal sorting" evidence="2">
    <location>
        <begin position="3362"/>
        <end position="3430"/>
    </location>
</feature>
<reference evidence="4" key="2">
    <citation type="submission" date="2020-09" db="EMBL/GenBank/DDBJ databases">
        <authorList>
            <person name="Sun Q."/>
            <person name="Zhou Y."/>
        </authorList>
    </citation>
    <scope>NUCLEOTIDE SEQUENCE</scope>
    <source>
        <strain evidence="4">CGMCC 1.12506</strain>
    </source>
</reference>
<reference evidence="4" key="1">
    <citation type="journal article" date="2014" name="Int. J. Syst. Evol. Microbiol.">
        <title>Complete genome sequence of Corynebacterium casei LMG S-19264T (=DSM 44701T), isolated from a smear-ripened cheese.</title>
        <authorList>
            <consortium name="US DOE Joint Genome Institute (JGI-PGF)"/>
            <person name="Walter F."/>
            <person name="Albersmeier A."/>
            <person name="Kalinowski J."/>
            <person name="Ruckert C."/>
        </authorList>
    </citation>
    <scope>NUCLEOTIDE SEQUENCE</scope>
    <source>
        <strain evidence="4">CGMCC 1.12506</strain>
    </source>
</reference>
<accession>A0A917D9C8</accession>
<dbReference type="InterPro" id="IPR008964">
    <property type="entry name" value="Invasin/intimin_cell_adhesion"/>
</dbReference>
<dbReference type="Gene3D" id="2.60.120.260">
    <property type="entry name" value="Galactose-binding domain-like"/>
    <property type="match status" value="1"/>
</dbReference>
<evidence type="ECO:0000259" key="2">
    <source>
        <dbReference type="Pfam" id="PF18962"/>
    </source>
</evidence>
<dbReference type="SMART" id="SM00710">
    <property type="entry name" value="PbH1"/>
    <property type="match status" value="12"/>
</dbReference>
<dbReference type="InterPro" id="IPR021655">
    <property type="entry name" value="Put_metal-bd"/>
</dbReference>
<dbReference type="Pfam" id="PF11617">
    <property type="entry name" value="Cu-binding_MopE"/>
    <property type="match status" value="1"/>
</dbReference>
<dbReference type="SUPFAM" id="SSF49373">
    <property type="entry name" value="Invasin/intimin cell-adhesion fragments"/>
    <property type="match status" value="1"/>
</dbReference>
<dbReference type="NCBIfam" id="TIGR04183">
    <property type="entry name" value="Por_Secre_tail"/>
    <property type="match status" value="1"/>
</dbReference>
<name>A0A917D9C8_9FLAO</name>
<feature type="domain" description="Ig-like" evidence="3">
    <location>
        <begin position="1171"/>
        <end position="1254"/>
    </location>
</feature>
<evidence type="ECO:0000313" key="5">
    <source>
        <dbReference type="Proteomes" id="UP000625735"/>
    </source>
</evidence>
<dbReference type="InterPro" id="IPR006626">
    <property type="entry name" value="PbH1"/>
</dbReference>
<dbReference type="InterPro" id="IPR013783">
    <property type="entry name" value="Ig-like_fold"/>
</dbReference>
<proteinExistence type="predicted"/>
<dbReference type="Gene3D" id="2.60.40.1080">
    <property type="match status" value="1"/>
</dbReference>
<keyword evidence="5" id="KW-1185">Reference proteome</keyword>
<comment type="caution">
    <text evidence="4">The sequence shown here is derived from an EMBL/GenBank/DDBJ whole genome shotgun (WGS) entry which is preliminary data.</text>
</comment>
<keyword evidence="1" id="KW-0732">Signal</keyword>